<organism evidence="4 5">
    <name type="scientific">Caenorhabditis tropicalis</name>
    <dbReference type="NCBI Taxonomy" id="1561998"/>
    <lineage>
        <taxon>Eukaryota</taxon>
        <taxon>Metazoa</taxon>
        <taxon>Ecdysozoa</taxon>
        <taxon>Nematoda</taxon>
        <taxon>Chromadorea</taxon>
        <taxon>Rhabditida</taxon>
        <taxon>Rhabditina</taxon>
        <taxon>Rhabditomorpha</taxon>
        <taxon>Rhabditoidea</taxon>
        <taxon>Rhabditidae</taxon>
        <taxon>Peloderinae</taxon>
        <taxon>Caenorhabditis</taxon>
    </lineage>
</organism>
<dbReference type="SMART" id="SM00034">
    <property type="entry name" value="CLECT"/>
    <property type="match status" value="2"/>
</dbReference>
<dbReference type="STRING" id="1561998.A0A1I7UGL1"/>
<dbReference type="PANTHER" id="PTHR22991:SF43">
    <property type="entry name" value="C-TYPE LECTIN-RELATED"/>
    <property type="match status" value="1"/>
</dbReference>
<feature type="domain" description="C-type lectin" evidence="3">
    <location>
        <begin position="155"/>
        <end position="276"/>
    </location>
</feature>
<evidence type="ECO:0000313" key="4">
    <source>
        <dbReference type="Proteomes" id="UP000095282"/>
    </source>
</evidence>
<evidence type="ECO:0000256" key="2">
    <source>
        <dbReference type="SAM" id="SignalP"/>
    </source>
</evidence>
<feature type="signal peptide" evidence="2">
    <location>
        <begin position="1"/>
        <end position="16"/>
    </location>
</feature>
<protein>
    <submittedName>
        <fullName evidence="5">C-type LECtin</fullName>
    </submittedName>
</protein>
<keyword evidence="2" id="KW-0732">Signal</keyword>
<evidence type="ECO:0000259" key="3">
    <source>
        <dbReference type="PROSITE" id="PS50041"/>
    </source>
</evidence>
<sequence>MKAIIFLFLLFSLYSANPICPAGFKLVNQNKCLKVYPNSLKHLEAEATCRGYGGTLVNIKNAIDNRAVVNLAANAGASYIWIGVFCFGNNTCYQDDGTLSYSNFASGFSNNACVYMSTSGKTPGQWLTGPCQVTSLPFVCEVPTTLEDPTCLHNYNGFCYLPSHELPQDPLPSTTFSEAIVLCQEYGAKLASVHSQPEIDFIRGIYKGANFSRVFLGGKQFINHIDWVDDTQWDYDYSDPLDNSTESCLQMDTSSRENNGMWSRVDCKAENYFLCKRDLRPEVSMFKTSENSPLYLAPGKITSSTPGTWNLAAFGPYRLGLYFTKFSSDLEIYDEYGNLLNQGTSVLAPTNTATITLKPGGQGFSLSFLPF</sequence>
<evidence type="ECO:0000313" key="5">
    <source>
        <dbReference type="WBParaSite" id="Csp11.Scaffold629.g9119.t1"/>
    </source>
</evidence>
<accession>A0A1I7UGL1</accession>
<name>A0A1I7UGL1_9PELO</name>
<proteinExistence type="predicted"/>
<reference evidence="5" key="1">
    <citation type="submission" date="2016-11" db="UniProtKB">
        <authorList>
            <consortium name="WormBaseParasite"/>
        </authorList>
    </citation>
    <scope>IDENTIFICATION</scope>
</reference>
<feature type="chain" id="PRO_5009308901" evidence="2">
    <location>
        <begin position="17"/>
        <end position="371"/>
    </location>
</feature>
<dbReference type="Proteomes" id="UP000095282">
    <property type="component" value="Unplaced"/>
</dbReference>
<dbReference type="PROSITE" id="PS50041">
    <property type="entry name" value="C_TYPE_LECTIN_2"/>
    <property type="match status" value="2"/>
</dbReference>
<keyword evidence="1" id="KW-1015">Disulfide bond</keyword>
<dbReference type="PANTHER" id="PTHR22991">
    <property type="entry name" value="PROTEIN CBG13490"/>
    <property type="match status" value="1"/>
</dbReference>
<dbReference type="SUPFAM" id="SSF56436">
    <property type="entry name" value="C-type lectin-like"/>
    <property type="match status" value="2"/>
</dbReference>
<dbReference type="eggNOG" id="KOG4297">
    <property type="taxonomic scope" value="Eukaryota"/>
</dbReference>
<dbReference type="InterPro" id="IPR016186">
    <property type="entry name" value="C-type_lectin-like/link_sf"/>
</dbReference>
<dbReference type="WBParaSite" id="Csp11.Scaffold629.g9119.t1">
    <property type="protein sequence ID" value="Csp11.Scaffold629.g9119.t1"/>
    <property type="gene ID" value="Csp11.Scaffold629.g9119"/>
</dbReference>
<feature type="domain" description="C-type lectin" evidence="3">
    <location>
        <begin position="28"/>
        <end position="132"/>
    </location>
</feature>
<dbReference type="PROSITE" id="PS00615">
    <property type="entry name" value="C_TYPE_LECTIN_1"/>
    <property type="match status" value="1"/>
</dbReference>
<evidence type="ECO:0000256" key="1">
    <source>
        <dbReference type="ARBA" id="ARBA00023157"/>
    </source>
</evidence>
<dbReference type="InterPro" id="IPR001304">
    <property type="entry name" value="C-type_lectin-like"/>
</dbReference>
<dbReference type="AlphaFoldDB" id="A0A1I7UGL1"/>
<dbReference type="Gene3D" id="3.10.100.10">
    <property type="entry name" value="Mannose-Binding Protein A, subunit A"/>
    <property type="match status" value="2"/>
</dbReference>
<dbReference type="CDD" id="cd00037">
    <property type="entry name" value="CLECT"/>
    <property type="match status" value="2"/>
</dbReference>
<dbReference type="InterPro" id="IPR050976">
    <property type="entry name" value="Snaclec"/>
</dbReference>
<keyword evidence="4" id="KW-1185">Reference proteome</keyword>
<dbReference type="Pfam" id="PF00059">
    <property type="entry name" value="Lectin_C"/>
    <property type="match status" value="2"/>
</dbReference>
<dbReference type="InterPro" id="IPR018378">
    <property type="entry name" value="C-type_lectin_CS"/>
</dbReference>
<dbReference type="InterPro" id="IPR016187">
    <property type="entry name" value="CTDL_fold"/>
</dbReference>